<proteinExistence type="predicted"/>
<dbReference type="AlphaFoldDB" id="A0AA95H9E5"/>
<dbReference type="EMBL" id="CP124756">
    <property type="protein sequence ID" value="WGZ92765.1"/>
    <property type="molecule type" value="Genomic_DNA"/>
</dbReference>
<name>A0AA95H9E5_9GAMM</name>
<reference evidence="1" key="2">
    <citation type="submission" date="2023-04" db="EMBL/GenBank/DDBJ databases">
        <authorList>
            <person name="Beletskiy A.V."/>
            <person name="Mardanov A.V."/>
            <person name="Ravin N.V."/>
        </authorList>
    </citation>
    <scope>NUCLEOTIDE SEQUENCE</scope>
    <source>
        <strain evidence="1">GKL-02</strain>
    </source>
</reference>
<dbReference type="KEGG" id="tput:QJT81_13015"/>
<evidence type="ECO:0000313" key="1">
    <source>
        <dbReference type="EMBL" id="WGZ92765.1"/>
    </source>
</evidence>
<protein>
    <submittedName>
        <fullName evidence="1">Uncharacterized protein</fullName>
    </submittedName>
</protein>
<sequence>MTWRLIIVIWVFALLAGVAFYFADDIFALTQHILTLDQAGREQITWLVETGAKVLGILGGILTAVKVFIEGKSETSPQSTDTSTTSTTFHGKVDVRGDLVGRDKVIHGGRDAG</sequence>
<dbReference type="Proteomes" id="UP001301326">
    <property type="component" value="Chromosome"/>
</dbReference>
<gene>
    <name evidence="1" type="ORF">QJT81_13015</name>
</gene>
<organism evidence="1">
    <name type="scientific">Candidatus Thiothrix putei</name>
    <dbReference type="NCBI Taxonomy" id="3080811"/>
    <lineage>
        <taxon>Bacteria</taxon>
        <taxon>Pseudomonadati</taxon>
        <taxon>Pseudomonadota</taxon>
        <taxon>Gammaproteobacteria</taxon>
        <taxon>Thiotrichales</taxon>
        <taxon>Thiotrichaceae</taxon>
        <taxon>Thiothrix</taxon>
    </lineage>
</organism>
<accession>A0AA95H9E5</accession>
<reference evidence="1" key="1">
    <citation type="journal article" date="2023" name="Int. J. Mol. Sci.">
        <title>Metagenomics Revealed a New Genus 'Candidatus Thiocaldithrix dubininis' gen. nov., sp. nov. and a New Species 'Candidatus Thiothrix putei' sp. nov. in the Family Thiotrichaceae, Some Members of Which Have Traits of Both Na+- and H+-Motive Energetics.</title>
        <authorList>
            <person name="Ravin N.V."/>
            <person name="Muntyan M.S."/>
            <person name="Smolyakov D.D."/>
            <person name="Rudenko T.S."/>
            <person name="Beletsky A.V."/>
            <person name="Mardanov A.V."/>
            <person name="Grabovich M.Y."/>
        </authorList>
    </citation>
    <scope>NUCLEOTIDE SEQUENCE</scope>
    <source>
        <strain evidence="1">GKL-02</strain>
    </source>
</reference>